<feature type="compositionally biased region" description="Pro residues" evidence="3">
    <location>
        <begin position="978"/>
        <end position="988"/>
    </location>
</feature>
<comment type="caution">
    <text evidence="5">The sequence shown here is derived from an EMBL/GenBank/DDBJ whole genome shotgun (WGS) entry which is preliminary data.</text>
</comment>
<evidence type="ECO:0000256" key="1">
    <source>
        <dbReference type="ARBA" id="ARBA00023054"/>
    </source>
</evidence>
<feature type="coiled-coil region" evidence="2">
    <location>
        <begin position="191"/>
        <end position="482"/>
    </location>
</feature>
<gene>
    <name evidence="5" type="ORF">PLOB_00041144</name>
</gene>
<evidence type="ECO:0000259" key="4">
    <source>
        <dbReference type="Pfam" id="PF17751"/>
    </source>
</evidence>
<evidence type="ECO:0000256" key="2">
    <source>
        <dbReference type="SAM" id="Coils"/>
    </source>
</evidence>
<evidence type="ECO:0000313" key="6">
    <source>
        <dbReference type="Proteomes" id="UP001159405"/>
    </source>
</evidence>
<feature type="compositionally biased region" description="Low complexity" evidence="3">
    <location>
        <begin position="965"/>
        <end position="977"/>
    </location>
</feature>
<evidence type="ECO:0000313" key="5">
    <source>
        <dbReference type="EMBL" id="CAH3140261.1"/>
    </source>
</evidence>
<feature type="compositionally biased region" description="Basic and acidic residues" evidence="3">
    <location>
        <begin position="888"/>
        <end position="899"/>
    </location>
</feature>
<organism evidence="5 6">
    <name type="scientific">Porites lobata</name>
    <dbReference type="NCBI Taxonomy" id="104759"/>
    <lineage>
        <taxon>Eukaryota</taxon>
        <taxon>Metazoa</taxon>
        <taxon>Cnidaria</taxon>
        <taxon>Anthozoa</taxon>
        <taxon>Hexacorallia</taxon>
        <taxon>Scleractinia</taxon>
        <taxon>Fungiina</taxon>
        <taxon>Poritidae</taxon>
        <taxon>Porites</taxon>
    </lineage>
</organism>
<keyword evidence="1 2" id="KW-0175">Coiled coil</keyword>
<feature type="region of interest" description="Disordered" evidence="3">
    <location>
        <begin position="1"/>
        <end position="23"/>
    </location>
</feature>
<dbReference type="InterPro" id="IPR041611">
    <property type="entry name" value="SKICH"/>
</dbReference>
<reference evidence="5 6" key="1">
    <citation type="submission" date="2022-05" db="EMBL/GenBank/DDBJ databases">
        <authorList>
            <consortium name="Genoscope - CEA"/>
            <person name="William W."/>
        </authorList>
    </citation>
    <scope>NUCLEOTIDE SEQUENCE [LARGE SCALE GENOMIC DNA]</scope>
</reference>
<dbReference type="Proteomes" id="UP001159405">
    <property type="component" value="Unassembled WGS sequence"/>
</dbReference>
<dbReference type="PANTHER" id="PTHR31915">
    <property type="entry name" value="SKICH DOMAIN-CONTAINING PROTEIN"/>
    <property type="match status" value="1"/>
</dbReference>
<feature type="region of interest" description="Disordered" evidence="3">
    <location>
        <begin position="834"/>
        <end position="860"/>
    </location>
</feature>
<name>A0ABN8PCZ5_9CNID</name>
<dbReference type="InterPro" id="IPR051002">
    <property type="entry name" value="UBA_autophagy_assoc_protein"/>
</dbReference>
<dbReference type="Gene3D" id="2.60.40.2840">
    <property type="match status" value="1"/>
</dbReference>
<keyword evidence="6" id="KW-1185">Reference proteome</keyword>
<dbReference type="EMBL" id="CALNXK010000064">
    <property type="protein sequence ID" value="CAH3140261.1"/>
    <property type="molecule type" value="Genomic_DNA"/>
</dbReference>
<proteinExistence type="predicted"/>
<feature type="region of interest" description="Disordered" evidence="3">
    <location>
        <begin position="888"/>
        <end position="991"/>
    </location>
</feature>
<feature type="coiled-coil region" evidence="2">
    <location>
        <begin position="651"/>
        <end position="678"/>
    </location>
</feature>
<protein>
    <recommendedName>
        <fullName evidence="4">SKICH domain-containing protein</fullName>
    </recommendedName>
</protein>
<feature type="domain" description="SKICH" evidence="4">
    <location>
        <begin position="35"/>
        <end position="140"/>
    </location>
</feature>
<dbReference type="PANTHER" id="PTHR31915:SF6">
    <property type="entry name" value="SKICH DOMAIN-CONTAINING PROTEIN"/>
    <property type="match status" value="1"/>
</dbReference>
<dbReference type="Pfam" id="PF17751">
    <property type="entry name" value="SKICH"/>
    <property type="match status" value="1"/>
</dbReference>
<sequence length="1012" mass="116568">MAECMQETESNVEDKIDDNSTEFTPIPSESEFSAVIFNSVPECYPPDREIECRYTIKSSVKPHSRDWIGLFKVGWQSSREYYTYEWSPMLEIQIGEQGKAIHNRVLFRERYLPRADDEFYQFCYVTNAGDVRGASVPFQIKTKPVEQEDLECCEIEDDDGSSIMLVKNKTAMLEESLARTLEENTVLKASKETMEVDLSNANEKIMELESQKVELTTAVKAAKKRLAQLESVVAQKNQLLEAEQSRRKEVESTVDNLKTLQENSDRRIDELMMLMEQQRAQTSEVEKNKEKLVVERKQYLDTMTADRQMIDKQQNEIKAKEDELNLLKNRFIEFRTKARAESDDFAEKLEKLTTANGKFQEQLAQSIAENNILKRNLEEESERLTKKVREAHLELRNKDQEVQKLQQEISNYDCVVTDLENSKEEILKDASREAELYGKKIEKLLDEGKEKQELAYQLEQELEDVKSQLNQERGKTTALEEDYESVIRALQDQLDAEKAFNQSLCSQSDRNLASLQGQVQKQLETNMEMASQLDARKAEIRALCDELDACKRQLSKSQGEAQSILARFTTADAEVKSLMVEKENLQTALTDTQGASARSSKNSKASMYALQTAHTHLEKSYLKVKKERDELWEKRNELKRTISALQGDLSSDDLRLQIEELRANNEDLRVRLNMGAEAYKVKFIECRQLEAKLSKLKRTSSVESLESSSVQDMQSVVDKLRKALDDEKRALSVEKSMVSQKHDEINQLQLEISELKEKMKHLEHQELQKMDNGPSQQMIEELLQKLSSLERDLEVEKGEKESIIHEIVNLQEVLKKKEEEIQICEENLKATQDALSNEQADREALGEQARQKLQEHEENEHKLDLKVKELTREVERWKKEVDMHVEAESRLMENRKEEESTPTPAEKQEPKTEQHTPSGQRFMPVRGILPFWNRPPPIPPQGAQHQPWVLVQHPPGPTSPSHVAPLQPQPVTVQPLQPSAPTPEPEVPQCPVCKALLPPSVDRDEHVNSHFD</sequence>
<feature type="compositionally biased region" description="Basic and acidic residues" evidence="3">
    <location>
        <begin position="839"/>
        <end position="860"/>
    </location>
</feature>
<evidence type="ECO:0000256" key="3">
    <source>
        <dbReference type="SAM" id="MobiDB-lite"/>
    </source>
</evidence>
<accession>A0ABN8PCZ5</accession>